<dbReference type="EMBL" id="CP017708">
    <property type="protein sequence ID" value="AOY82834.1"/>
    <property type="molecule type" value="Genomic_DNA"/>
</dbReference>
<proteinExistence type="predicted"/>
<gene>
    <name evidence="1" type="ORF">BJP36_25940</name>
</gene>
<protein>
    <submittedName>
        <fullName evidence="1">Uncharacterized protein</fullName>
    </submittedName>
</protein>
<accession>A0A1D9G5M6</accession>
<evidence type="ECO:0000313" key="2">
    <source>
        <dbReference type="Proteomes" id="UP000176944"/>
    </source>
</evidence>
<reference evidence="2" key="1">
    <citation type="submission" date="2016-10" db="EMBL/GenBank/DDBJ databases">
        <title>Comparative genomics uncovers the prolific and rare metabolic potential of the cyanobacterial genus Moorea.</title>
        <authorList>
            <person name="Leao T."/>
            <person name="Castelao G."/>
            <person name="Korobeynikov A."/>
            <person name="Monroe E.A."/>
            <person name="Podell S."/>
            <person name="Glukhov E."/>
            <person name="Allen E."/>
            <person name="Gerwick W.H."/>
            <person name="Gerwick L."/>
        </authorList>
    </citation>
    <scope>NUCLEOTIDE SEQUENCE [LARGE SCALE GENOMIC DNA]</scope>
    <source>
        <strain evidence="2">JHB</strain>
    </source>
</reference>
<name>A0A1D9G5M6_MOOP1</name>
<organism evidence="1 2">
    <name type="scientific">Moorena producens (strain JHB)</name>
    <dbReference type="NCBI Taxonomy" id="1454205"/>
    <lineage>
        <taxon>Bacteria</taxon>
        <taxon>Bacillati</taxon>
        <taxon>Cyanobacteriota</taxon>
        <taxon>Cyanophyceae</taxon>
        <taxon>Coleofasciculales</taxon>
        <taxon>Coleofasciculaceae</taxon>
        <taxon>Moorena</taxon>
    </lineage>
</organism>
<dbReference type="Proteomes" id="UP000176944">
    <property type="component" value="Chromosome"/>
</dbReference>
<dbReference type="AlphaFoldDB" id="A0A1D9G5M6"/>
<evidence type="ECO:0000313" key="1">
    <source>
        <dbReference type="EMBL" id="AOY82834.1"/>
    </source>
</evidence>
<sequence length="67" mass="7735">MLVEFSVENYRSFRERQTLSMVASKKKTGENSNSFPMPNVKSLRLLTSAVVYQNFLKCESLVSLDRE</sequence>